<proteinExistence type="predicted"/>
<dbReference type="OrthoDB" id="3779678at2759"/>
<evidence type="ECO:0000313" key="2">
    <source>
        <dbReference type="Proteomes" id="UP000799423"/>
    </source>
</evidence>
<sequence length="175" mass="20235">MVRFKVLETNVAEEACKLAREIASLPDNRWKEVQSERDTTALLHLPYEYDVTVQFREELNKSLVPPVQHFVREVAKARIRKPKSDEYALPPMVFKGSVWLEFLENEMAIIQPFHHPSKGAKLQMQNKPGMEKHAVDLQHDSVIVVIGRARCLPDPADIPYLMQKFFIEPIEVEAM</sequence>
<gene>
    <name evidence="1" type="ORF">T440DRAFT_473304</name>
</gene>
<dbReference type="Proteomes" id="UP000799423">
    <property type="component" value="Unassembled WGS sequence"/>
</dbReference>
<reference evidence="1" key="1">
    <citation type="submission" date="2020-01" db="EMBL/GenBank/DDBJ databases">
        <authorList>
            <consortium name="DOE Joint Genome Institute"/>
            <person name="Haridas S."/>
            <person name="Albert R."/>
            <person name="Binder M."/>
            <person name="Bloem J."/>
            <person name="Labutti K."/>
            <person name="Salamov A."/>
            <person name="Andreopoulos B."/>
            <person name="Baker S.E."/>
            <person name="Barry K."/>
            <person name="Bills G."/>
            <person name="Bluhm B.H."/>
            <person name="Cannon C."/>
            <person name="Castanera R."/>
            <person name="Culley D.E."/>
            <person name="Daum C."/>
            <person name="Ezra D."/>
            <person name="Gonzalez J.B."/>
            <person name="Henrissat B."/>
            <person name="Kuo A."/>
            <person name="Liang C."/>
            <person name="Lipzen A."/>
            <person name="Lutzoni F."/>
            <person name="Magnuson J."/>
            <person name="Mondo S."/>
            <person name="Nolan M."/>
            <person name="Ohm R."/>
            <person name="Pangilinan J."/>
            <person name="Park H.-J."/>
            <person name="Ramirez L."/>
            <person name="Alfaro M."/>
            <person name="Sun H."/>
            <person name="Tritt A."/>
            <person name="Yoshinaga Y."/>
            <person name="Zwiers L.-H."/>
            <person name="Turgeon B.G."/>
            <person name="Goodwin S.B."/>
            <person name="Spatafora J.W."/>
            <person name="Crous P.W."/>
            <person name="Grigoriev I.V."/>
        </authorList>
    </citation>
    <scope>NUCLEOTIDE SEQUENCE</scope>
    <source>
        <strain evidence="1">IPT5</strain>
    </source>
</reference>
<protein>
    <submittedName>
        <fullName evidence="1">Uncharacterized protein</fullName>
    </submittedName>
</protein>
<organism evidence="1 2">
    <name type="scientific">Plenodomus tracheiphilus IPT5</name>
    <dbReference type="NCBI Taxonomy" id="1408161"/>
    <lineage>
        <taxon>Eukaryota</taxon>
        <taxon>Fungi</taxon>
        <taxon>Dikarya</taxon>
        <taxon>Ascomycota</taxon>
        <taxon>Pezizomycotina</taxon>
        <taxon>Dothideomycetes</taxon>
        <taxon>Pleosporomycetidae</taxon>
        <taxon>Pleosporales</taxon>
        <taxon>Pleosporineae</taxon>
        <taxon>Leptosphaeriaceae</taxon>
        <taxon>Plenodomus</taxon>
    </lineage>
</organism>
<keyword evidence="2" id="KW-1185">Reference proteome</keyword>
<name>A0A6A7AP32_9PLEO</name>
<dbReference type="AlphaFoldDB" id="A0A6A7AP32"/>
<accession>A0A6A7AP32</accession>
<evidence type="ECO:0000313" key="1">
    <source>
        <dbReference type="EMBL" id="KAF2844524.1"/>
    </source>
</evidence>
<dbReference type="EMBL" id="MU006374">
    <property type="protein sequence ID" value="KAF2844524.1"/>
    <property type="molecule type" value="Genomic_DNA"/>
</dbReference>